<evidence type="ECO:0000313" key="1">
    <source>
        <dbReference type="EMBL" id="CZR65223.1"/>
    </source>
</evidence>
<evidence type="ECO:0000313" key="2">
    <source>
        <dbReference type="Proteomes" id="UP000184330"/>
    </source>
</evidence>
<proteinExistence type="predicted"/>
<dbReference type="AlphaFoldDB" id="A0A1L7XJM5"/>
<organism evidence="1 2">
    <name type="scientific">Phialocephala subalpina</name>
    <dbReference type="NCBI Taxonomy" id="576137"/>
    <lineage>
        <taxon>Eukaryota</taxon>
        <taxon>Fungi</taxon>
        <taxon>Dikarya</taxon>
        <taxon>Ascomycota</taxon>
        <taxon>Pezizomycotina</taxon>
        <taxon>Leotiomycetes</taxon>
        <taxon>Helotiales</taxon>
        <taxon>Mollisiaceae</taxon>
        <taxon>Phialocephala</taxon>
        <taxon>Phialocephala fortinii species complex</taxon>
    </lineage>
</organism>
<protein>
    <submittedName>
        <fullName evidence="1">Uncharacterized protein</fullName>
    </submittedName>
</protein>
<name>A0A1L7XJM5_9HELO</name>
<dbReference type="Proteomes" id="UP000184330">
    <property type="component" value="Unassembled WGS sequence"/>
</dbReference>
<keyword evidence="2" id="KW-1185">Reference proteome</keyword>
<dbReference type="EMBL" id="FJOG01000029">
    <property type="protein sequence ID" value="CZR65223.1"/>
    <property type="molecule type" value="Genomic_DNA"/>
</dbReference>
<sequence length="411" mass="45935">MFAAKMLDLESAETLNFISETLTEAHEKSNHLGVLITSMSLVLSRRIYSCDTCVPREILEAPGYGIGLSMQYLTLVTKHVNGLIAELTTSRASPEYQSMMERHLNQVNAAGKRQSDLEFSGPHEACPYGSEQFELLNKIEPDDIRILEDEIDNLIRLPDQALDIKHLGVSYPTFFHRPGSDLIVEALTQLGLPTDGDIRSSEYMAVSAYEPGMCHFGHVANSGICHGGHYHDKALLVVEYDNATFSVSHLRVFLSQMLVWDDAFIDPALGGHAFQETNLSESQAYCKNVTQRIAKLIKVQADIRKQTYARLERCIVVGELAHDLGLREALFLAFHDSLDPRDVDELLGGYREDWNPIFIPAMGAATLTKDYVDAPKPLGCSEPVECGRMRREVRRNSMMESKGEDKLDGEL</sequence>
<reference evidence="1 2" key="1">
    <citation type="submission" date="2016-03" db="EMBL/GenBank/DDBJ databases">
        <authorList>
            <person name="Ploux O."/>
        </authorList>
    </citation>
    <scope>NUCLEOTIDE SEQUENCE [LARGE SCALE GENOMIC DNA]</scope>
    <source>
        <strain evidence="1 2">UAMH 11012</strain>
    </source>
</reference>
<gene>
    <name evidence="1" type="ORF">PAC_15123</name>
</gene>
<dbReference type="OrthoDB" id="3598416at2759"/>
<accession>A0A1L7XJM5</accession>